<organism evidence="1 2">
    <name type="scientific">Anabarilius grahami</name>
    <name type="common">Kanglang fish</name>
    <name type="synonym">Barilius grahami</name>
    <dbReference type="NCBI Taxonomy" id="495550"/>
    <lineage>
        <taxon>Eukaryota</taxon>
        <taxon>Metazoa</taxon>
        <taxon>Chordata</taxon>
        <taxon>Craniata</taxon>
        <taxon>Vertebrata</taxon>
        <taxon>Euteleostomi</taxon>
        <taxon>Actinopterygii</taxon>
        <taxon>Neopterygii</taxon>
        <taxon>Teleostei</taxon>
        <taxon>Ostariophysi</taxon>
        <taxon>Cypriniformes</taxon>
        <taxon>Xenocyprididae</taxon>
        <taxon>Xenocypridinae</taxon>
        <taxon>Xenocypridinae incertae sedis</taxon>
        <taxon>Anabarilius</taxon>
    </lineage>
</organism>
<comment type="caution">
    <text evidence="1">The sequence shown here is derived from an EMBL/GenBank/DDBJ whole genome shotgun (WGS) entry which is preliminary data.</text>
</comment>
<evidence type="ECO:0000313" key="1">
    <source>
        <dbReference type="EMBL" id="ROJ78821.1"/>
    </source>
</evidence>
<reference evidence="1 2" key="1">
    <citation type="submission" date="2018-10" db="EMBL/GenBank/DDBJ databases">
        <title>Genome assembly for a Yunnan-Guizhou Plateau 3E fish, Anabarilius grahami (Regan), and its evolutionary and genetic applications.</title>
        <authorList>
            <person name="Jiang W."/>
        </authorList>
    </citation>
    <scope>NUCLEOTIDE SEQUENCE [LARGE SCALE GENOMIC DNA]</scope>
    <source>
        <strain evidence="1">AG-KIZ</strain>
        <tissue evidence="1">Muscle</tissue>
    </source>
</reference>
<keyword evidence="2" id="KW-1185">Reference proteome</keyword>
<dbReference type="EMBL" id="RJVU01059333">
    <property type="protein sequence ID" value="ROJ78821.1"/>
    <property type="molecule type" value="Genomic_DNA"/>
</dbReference>
<dbReference type="AlphaFoldDB" id="A0A3N0XVS2"/>
<evidence type="ECO:0000313" key="2">
    <source>
        <dbReference type="Proteomes" id="UP000281406"/>
    </source>
</evidence>
<proteinExistence type="predicted"/>
<protein>
    <submittedName>
        <fullName evidence="1">Uncharacterized protein</fullName>
    </submittedName>
</protein>
<gene>
    <name evidence="1" type="ORF">DPX16_15346</name>
</gene>
<sequence length="158" mass="17403">MFIHDKSSETCKVTTCQELPASHSSLTLISSDRWEELAAEQVSIRAAAGLTLSHKTTGKPDKLFLQVIDSQPMPRHNKGVLLLPLGYNRQVFRPLRQRRAGISVRAGLRNEERQVCGRPLAPLRPLTGPMLGREVAVPLHTAIYLNFSLLGIPGSNST</sequence>
<accession>A0A3N0XVS2</accession>
<dbReference type="Proteomes" id="UP000281406">
    <property type="component" value="Unassembled WGS sequence"/>
</dbReference>
<name>A0A3N0XVS2_ANAGA</name>